<dbReference type="VEuPathDB" id="FungiDB:PSTT_08997"/>
<proteinExistence type="predicted"/>
<feature type="region of interest" description="Disordered" evidence="2">
    <location>
        <begin position="919"/>
        <end position="1016"/>
    </location>
</feature>
<reference evidence="3" key="1">
    <citation type="submission" date="2017-12" db="EMBL/GenBank/DDBJ databases">
        <title>Gene loss provides genomic basis for host adaptation in cereal stripe rust fungi.</title>
        <authorList>
            <person name="Xia C."/>
        </authorList>
    </citation>
    <scope>NUCLEOTIDE SEQUENCE [LARGE SCALE GENOMIC DNA]</scope>
    <source>
        <strain evidence="3">93-210</strain>
    </source>
</reference>
<protein>
    <submittedName>
        <fullName evidence="3">Uncharacterized protein</fullName>
    </submittedName>
</protein>
<feature type="compositionally biased region" description="Basic and acidic residues" evidence="2">
    <location>
        <begin position="578"/>
        <end position="587"/>
    </location>
</feature>
<feature type="compositionally biased region" description="Polar residues" evidence="2">
    <location>
        <begin position="1000"/>
        <end position="1014"/>
    </location>
</feature>
<dbReference type="Proteomes" id="UP000239156">
    <property type="component" value="Unassembled WGS sequence"/>
</dbReference>
<feature type="coiled-coil region" evidence="1">
    <location>
        <begin position="678"/>
        <end position="712"/>
    </location>
</feature>
<evidence type="ECO:0000256" key="1">
    <source>
        <dbReference type="SAM" id="Coils"/>
    </source>
</evidence>
<sequence length="1321" mass="148472">MPFVGGKSSSIFHVGAKTWRPKTADQQFLESQRKKMAEEEQMKKVEVQQRIKTLEQVRKLEEKTQALNELALSVRHLSYLPRRQIKLYSFSSHPLFLIYNRQAELKAKEHELALRERQVAEAKHLEMAKIEIAKREGRESLSEADLARIKNERLRTEALARAARDHAARENHRPVSQVNLGPSRVHVPPPPPIPHLLPSQNRPPSAQSMHRVHPGHTRIPSGHTHNASMGHRLGPPEPAPRMRRLSESLAHPPPGLGRAAMGVPNQQSRGLGPAPYQNRHARRPSGTITTEMALRAQAERLRRRKLETLDLKARQHNLQVQALRDLRKRELVAELRERGLQQREIETQVNIQAERERAYTEAQLREIRDRDHRLKLKEKGLQEREITDHLRRRQENDREALRRELELLEHQLRRKEILEAELSIKRAMEKGESPPMGISRPSIEEIETEGLLNDLYDDFDVLGPYLRHEVVSDNGMSAEYRPRTPGDGHNFTSLGSRTPNVNPLSRTPSVGHRTPHLHHLSPGPPMMMGLPVHDRLHEEQMRQKEDMHMRQDLLNAATSRVPTPRHREGPSRQTTPQPHRDTLDHNRLSVGGRATPRMRGEEVLGDNLPRTPGRSRSQSFDHRRPSSAAMTARDYEESRGRVREESRNRAREGSRSRHDSQLSMGPEDVMSIARAESRAALREEFGALEREKERADKKALESQRLRDELRAREEHNRMSSGFTHLMATPSMGQMGTPSMVHSMTPHPPMPHHMMPSPSMGHQMMSAPSGGHHRTPSMIDNLEPNYHHDNYHHLEAHTRPSSRASSRVHDYDSISRPASRVGSIRADYSPTQPRLGLPSRPSSRNLTAEALGLQFPGESADRRPLMQTMQTDELLSARLESAALNSEINGGRRSRANSRLDPMEDDYRQMDHGHLATDLNAMNLNGGRSRANSRTEMPVEDFSRSSRSQLGNDFDASNGMAGMRSRSNSHVGQSNEGLSPNPRREHLGSELANTGGRRSRASSITQGHGMSPNFQNDGDLNGGLVGLGRSPRGDVNPNLYASERGLGNLTNEELSQLSTEQLELILSHRSPMRNPTSGWEGARGDDRSIPADGLGTLHGRHESGSMGGIDNLEVGEGQSRGHNRRGSRLGVEESPLFGDPRDYHSPIEPHRPLSRADTSSSRQYGGPSSLQRYDQPSEAAMIRSRLNSPNTASSVYDAPYHNQYHGDGYSERDGQGSSRLDSECAYMDEGEFIITEKSEQPGARIVQRFGPVEASSRGSPRSAAINSRYDEMNDRQDMHQAVKNLITEANQRGANGVVSLRVCDTSDGSYVATGEAVLLETM</sequence>
<feature type="compositionally biased region" description="Polar residues" evidence="2">
    <location>
        <begin position="1155"/>
        <end position="1173"/>
    </location>
</feature>
<feature type="compositionally biased region" description="Basic and acidic residues" evidence="2">
    <location>
        <begin position="1138"/>
        <end position="1150"/>
    </location>
</feature>
<feature type="region of interest" description="Disordered" evidence="2">
    <location>
        <begin position="1189"/>
        <end position="1219"/>
    </location>
</feature>
<evidence type="ECO:0000313" key="4">
    <source>
        <dbReference type="Proteomes" id="UP000239156"/>
    </source>
</evidence>
<feature type="region of interest" description="Disordered" evidence="2">
    <location>
        <begin position="795"/>
        <end position="842"/>
    </location>
</feature>
<gene>
    <name evidence="3" type="ORF">PSTT_08997</name>
</gene>
<feature type="compositionally biased region" description="Polar residues" evidence="2">
    <location>
        <begin position="964"/>
        <end position="977"/>
    </location>
</feature>
<feature type="compositionally biased region" description="Basic and acidic residues" evidence="2">
    <location>
        <begin position="633"/>
        <end position="660"/>
    </location>
</feature>
<feature type="region of interest" description="Disordered" evidence="2">
    <location>
        <begin position="483"/>
        <end position="531"/>
    </location>
</feature>
<accession>A0A2S4VA77</accession>
<organism evidence="3 4">
    <name type="scientific">Puccinia striiformis</name>
    <dbReference type="NCBI Taxonomy" id="27350"/>
    <lineage>
        <taxon>Eukaryota</taxon>
        <taxon>Fungi</taxon>
        <taxon>Dikarya</taxon>
        <taxon>Basidiomycota</taxon>
        <taxon>Pucciniomycotina</taxon>
        <taxon>Pucciniomycetes</taxon>
        <taxon>Pucciniales</taxon>
        <taxon>Pucciniaceae</taxon>
        <taxon>Puccinia</taxon>
    </lineage>
</organism>
<comment type="caution">
    <text evidence="3">The sequence shown here is derived from an EMBL/GenBank/DDBJ whole genome shotgun (WGS) entry which is preliminary data.</text>
</comment>
<feature type="region of interest" description="Disordered" evidence="2">
    <location>
        <begin position="178"/>
        <end position="283"/>
    </location>
</feature>
<evidence type="ECO:0000256" key="2">
    <source>
        <dbReference type="SAM" id="MobiDB-lite"/>
    </source>
</evidence>
<name>A0A2S4VA77_9BASI</name>
<feature type="region of interest" description="Disordered" evidence="2">
    <location>
        <begin position="557"/>
        <end position="668"/>
    </location>
</feature>
<dbReference type="EMBL" id="PKSL01000086">
    <property type="protein sequence ID" value="POW06442.1"/>
    <property type="molecule type" value="Genomic_DNA"/>
</dbReference>
<evidence type="ECO:0000313" key="3">
    <source>
        <dbReference type="EMBL" id="POW06442.1"/>
    </source>
</evidence>
<feature type="compositionally biased region" description="Polar residues" evidence="2">
    <location>
        <begin position="490"/>
        <end position="508"/>
    </location>
</feature>
<keyword evidence="1" id="KW-0175">Coiled coil</keyword>
<feature type="coiled-coil region" evidence="1">
    <location>
        <begin position="37"/>
        <end position="64"/>
    </location>
</feature>
<feature type="region of interest" description="Disordered" evidence="2">
    <location>
        <begin position="1069"/>
        <end position="1174"/>
    </location>
</feature>
<feature type="coiled-coil region" evidence="1">
    <location>
        <begin position="350"/>
        <end position="421"/>
    </location>
</feature>
<keyword evidence="4" id="KW-1185">Reference proteome</keyword>
<dbReference type="VEuPathDB" id="FungiDB:PSHT_00097"/>